<dbReference type="Pfam" id="PF00196">
    <property type="entry name" value="GerE"/>
    <property type="match status" value="1"/>
</dbReference>
<dbReference type="Gene3D" id="1.10.10.10">
    <property type="entry name" value="Winged helix-like DNA-binding domain superfamily/Winged helix DNA-binding domain"/>
    <property type="match status" value="1"/>
</dbReference>
<dbReference type="RefSeq" id="WP_142812928.1">
    <property type="nucleotide sequence ID" value="NZ_CP036282.1"/>
</dbReference>
<proteinExistence type="predicted"/>
<dbReference type="InterPro" id="IPR016032">
    <property type="entry name" value="Sig_transdc_resp-reg_C-effctor"/>
</dbReference>
<sequence length="232" mass="26121">MIADVMGSQDQQELLGRIKTIVQKVGFDTFMVGLERRAEDGRIAHYVMSDYPQRWQQLYDQQGYAALDPTVAYCQKSRAPLVWSAEFFQKSKAGFMLEEARSYGLHHGVSLSVHDRFATKSMMSLVRDQDLTKSATESAYLLNCAQVISACVHQVAHQLLETNQKKQQSTLTARESECLQWIAVGKSTPEISDILNVSEPTVAFHVKNLMRKLDVHTRPQALAKAMRMGLIG</sequence>
<dbReference type="Proteomes" id="UP000317365">
    <property type="component" value="Chromosome"/>
</dbReference>
<gene>
    <name evidence="5" type="ORF">EXZ61_17235</name>
</gene>
<dbReference type="GO" id="GO:0006355">
    <property type="term" value="P:regulation of DNA-templated transcription"/>
    <property type="evidence" value="ECO:0007669"/>
    <property type="project" value="InterPro"/>
</dbReference>
<dbReference type="PRINTS" id="PR00038">
    <property type="entry name" value="HTHLUXR"/>
</dbReference>
<evidence type="ECO:0000259" key="4">
    <source>
        <dbReference type="PROSITE" id="PS50043"/>
    </source>
</evidence>
<keyword evidence="3" id="KW-0804">Transcription</keyword>
<dbReference type="InterPro" id="IPR005143">
    <property type="entry name" value="TF_LuxR_autoind-bd_dom"/>
</dbReference>
<reference evidence="6" key="1">
    <citation type="submission" date="2019-02" db="EMBL/GenBank/DDBJ databases">
        <title>Complete genome sequence of Rhodoferax sp. Gr-4.</title>
        <authorList>
            <person name="Jin L."/>
        </authorList>
    </citation>
    <scope>NUCLEOTIDE SEQUENCE [LARGE SCALE GENOMIC DNA]</scope>
    <source>
        <strain evidence="6">Gr-4</strain>
    </source>
</reference>
<protein>
    <submittedName>
        <fullName evidence="5">LuxR family transcriptional regulator</fullName>
    </submittedName>
</protein>
<dbReference type="EMBL" id="CP036282">
    <property type="protein sequence ID" value="QDL55776.1"/>
    <property type="molecule type" value="Genomic_DNA"/>
</dbReference>
<dbReference type="InterPro" id="IPR000792">
    <property type="entry name" value="Tscrpt_reg_LuxR_C"/>
</dbReference>
<dbReference type="PROSITE" id="PS00622">
    <property type="entry name" value="HTH_LUXR_1"/>
    <property type="match status" value="1"/>
</dbReference>
<dbReference type="PROSITE" id="PS50043">
    <property type="entry name" value="HTH_LUXR_2"/>
    <property type="match status" value="1"/>
</dbReference>
<accession>A0A515ESX6</accession>
<dbReference type="SUPFAM" id="SSF75516">
    <property type="entry name" value="Pheromone-binding domain of LuxR-like quorum-sensing transcription factors"/>
    <property type="match status" value="1"/>
</dbReference>
<dbReference type="Pfam" id="PF03472">
    <property type="entry name" value="Autoind_bind"/>
    <property type="match status" value="1"/>
</dbReference>
<name>A0A515ESX6_9BURK</name>
<evidence type="ECO:0000256" key="2">
    <source>
        <dbReference type="ARBA" id="ARBA00023125"/>
    </source>
</evidence>
<dbReference type="CDD" id="cd06170">
    <property type="entry name" value="LuxR_C_like"/>
    <property type="match status" value="1"/>
</dbReference>
<dbReference type="Gene3D" id="3.30.450.80">
    <property type="entry name" value="Transcription factor LuxR-like, autoinducer-binding domain"/>
    <property type="match status" value="1"/>
</dbReference>
<dbReference type="InterPro" id="IPR036388">
    <property type="entry name" value="WH-like_DNA-bd_sf"/>
</dbReference>
<evidence type="ECO:0000256" key="1">
    <source>
        <dbReference type="ARBA" id="ARBA00023015"/>
    </source>
</evidence>
<reference evidence="6" key="2">
    <citation type="journal article" date="2020" name="Int. J. Syst. Evol. Microbiol.">
        <title>Genomic insights into a novel species Rhodoferax aquaticus sp. nov., isolated from freshwater.</title>
        <authorList>
            <person name="Li T."/>
            <person name="Zhuo Y."/>
            <person name="Jin C.Z."/>
            <person name="Wu X."/>
            <person name="Ko S.R."/>
            <person name="Jin F.J."/>
            <person name="Ahn C.Y."/>
            <person name="Oh H.M."/>
            <person name="Lee H.G."/>
            <person name="Jin L."/>
        </authorList>
    </citation>
    <scope>NUCLEOTIDE SEQUENCE [LARGE SCALE GENOMIC DNA]</scope>
    <source>
        <strain evidence="6">Gr-4</strain>
    </source>
</reference>
<evidence type="ECO:0000313" key="6">
    <source>
        <dbReference type="Proteomes" id="UP000317365"/>
    </source>
</evidence>
<feature type="domain" description="HTH luxR-type" evidence="4">
    <location>
        <begin position="164"/>
        <end position="229"/>
    </location>
</feature>
<evidence type="ECO:0000313" key="5">
    <source>
        <dbReference type="EMBL" id="QDL55776.1"/>
    </source>
</evidence>
<dbReference type="InterPro" id="IPR036693">
    <property type="entry name" value="TF_LuxR_autoind-bd_dom_sf"/>
</dbReference>
<keyword evidence="6" id="KW-1185">Reference proteome</keyword>
<organism evidence="5 6">
    <name type="scientific">Rhodoferax aquaticus</name>
    <dbReference type="NCBI Taxonomy" id="2527691"/>
    <lineage>
        <taxon>Bacteria</taxon>
        <taxon>Pseudomonadati</taxon>
        <taxon>Pseudomonadota</taxon>
        <taxon>Betaproteobacteria</taxon>
        <taxon>Burkholderiales</taxon>
        <taxon>Comamonadaceae</taxon>
        <taxon>Rhodoferax</taxon>
    </lineage>
</organism>
<evidence type="ECO:0000256" key="3">
    <source>
        <dbReference type="ARBA" id="ARBA00023163"/>
    </source>
</evidence>
<dbReference type="AlphaFoldDB" id="A0A515ESX6"/>
<dbReference type="PANTHER" id="PTHR44688">
    <property type="entry name" value="DNA-BINDING TRANSCRIPTIONAL ACTIVATOR DEVR_DOSR"/>
    <property type="match status" value="1"/>
</dbReference>
<dbReference type="KEGG" id="rhg:EXZ61_17235"/>
<dbReference type="PANTHER" id="PTHR44688:SF16">
    <property type="entry name" value="DNA-BINDING TRANSCRIPTIONAL ACTIVATOR DEVR_DOSR"/>
    <property type="match status" value="1"/>
</dbReference>
<dbReference type="GO" id="GO:0003677">
    <property type="term" value="F:DNA binding"/>
    <property type="evidence" value="ECO:0007669"/>
    <property type="project" value="UniProtKB-KW"/>
</dbReference>
<dbReference type="SMART" id="SM00421">
    <property type="entry name" value="HTH_LUXR"/>
    <property type="match status" value="1"/>
</dbReference>
<keyword evidence="1" id="KW-0805">Transcription regulation</keyword>
<keyword evidence="2" id="KW-0238">DNA-binding</keyword>
<dbReference type="SUPFAM" id="SSF46894">
    <property type="entry name" value="C-terminal effector domain of the bipartite response regulators"/>
    <property type="match status" value="1"/>
</dbReference>